<evidence type="ECO:0000313" key="2">
    <source>
        <dbReference type="EMBL" id="ONN70690.1"/>
    </source>
</evidence>
<accession>A0ABX3ISC3</accession>
<dbReference type="EMBL" id="MTLN01000008">
    <property type="protein sequence ID" value="ONN70690.1"/>
    <property type="molecule type" value="Genomic_DNA"/>
</dbReference>
<dbReference type="InterPro" id="IPR003751">
    <property type="entry name" value="CsrA"/>
</dbReference>
<dbReference type="Gene3D" id="2.60.40.4380">
    <property type="entry name" value="Translational regulator CsrA"/>
    <property type="match status" value="1"/>
</dbReference>
<proteinExistence type="predicted"/>
<keyword evidence="3" id="KW-1185">Reference proteome</keyword>
<gene>
    <name evidence="2" type="ORF">BVL52_20880</name>
</gene>
<dbReference type="InterPro" id="IPR036107">
    <property type="entry name" value="CsrA_sf"/>
</dbReference>
<evidence type="ECO:0008006" key="4">
    <source>
        <dbReference type="Google" id="ProtNLM"/>
    </source>
</evidence>
<dbReference type="Proteomes" id="UP000189310">
    <property type="component" value="Unassembled WGS sequence"/>
</dbReference>
<comment type="caution">
    <text evidence="2">The sequence shown here is derived from an EMBL/GenBank/DDBJ whole genome shotgun (WGS) entry which is preliminary data.</text>
</comment>
<dbReference type="RefSeq" id="WP_077172968.1">
    <property type="nucleotide sequence ID" value="NZ_MTLN01000008.1"/>
</dbReference>
<keyword evidence="1" id="KW-0010">Activator</keyword>
<reference evidence="2 3" key="1">
    <citation type="submission" date="2017-01" db="EMBL/GenBank/DDBJ databases">
        <title>Pseudomonas psychrotolerans genome sequencing and assembly.</title>
        <authorList>
            <person name="Vyas B."/>
            <person name="Mayilraj S."/>
        </authorList>
    </citation>
    <scope>NUCLEOTIDE SEQUENCE [LARGE SCALE GENOMIC DNA]</scope>
    <source>
        <strain evidence="2 3">SDS18</strain>
    </source>
</reference>
<protein>
    <recommendedName>
        <fullName evidence="4">Carbon storage regulator</fullName>
    </recommendedName>
</protein>
<dbReference type="SUPFAM" id="SSF117130">
    <property type="entry name" value="CsrA-like"/>
    <property type="match status" value="1"/>
</dbReference>
<evidence type="ECO:0000256" key="1">
    <source>
        <dbReference type="ARBA" id="ARBA00023159"/>
    </source>
</evidence>
<dbReference type="Pfam" id="PF02599">
    <property type="entry name" value="CsrA"/>
    <property type="match status" value="1"/>
</dbReference>
<name>A0ABX3ISC3_9PSED</name>
<evidence type="ECO:0000313" key="3">
    <source>
        <dbReference type="Proteomes" id="UP000189310"/>
    </source>
</evidence>
<organism evidence="2 3">
    <name type="scientific">Pseudomonas oryzihabitans</name>
    <dbReference type="NCBI Taxonomy" id="47885"/>
    <lineage>
        <taxon>Bacteria</taxon>
        <taxon>Pseudomonadati</taxon>
        <taxon>Pseudomonadota</taxon>
        <taxon>Gammaproteobacteria</taxon>
        <taxon>Pseudomonadales</taxon>
        <taxon>Pseudomonadaceae</taxon>
        <taxon>Pseudomonas</taxon>
    </lineage>
</organism>
<sequence>MPYLVVGRRLDEKIVLRLAPGADEQALIEHLRTDGIEIVMASEGNVRIGVRAPEEIQILRAELLKKGPGATTSGFGHVRFRH</sequence>